<dbReference type="AlphaFoldDB" id="A0A4C1TT91"/>
<dbReference type="InterPro" id="IPR043128">
    <property type="entry name" value="Rev_trsase/Diguanyl_cyclase"/>
</dbReference>
<dbReference type="PANTHER" id="PTHR37984">
    <property type="entry name" value="PROTEIN CBG26694"/>
    <property type="match status" value="1"/>
</dbReference>
<dbReference type="GO" id="GO:0071897">
    <property type="term" value="P:DNA biosynthetic process"/>
    <property type="evidence" value="ECO:0007669"/>
    <property type="project" value="UniProtKB-ARBA"/>
</dbReference>
<keyword evidence="3" id="KW-1185">Reference proteome</keyword>
<accession>A0A4C1TT91</accession>
<dbReference type="OrthoDB" id="8022549at2759"/>
<reference evidence="2 3" key="1">
    <citation type="journal article" date="2019" name="Commun. Biol.">
        <title>The bagworm genome reveals a unique fibroin gene that provides high tensile strength.</title>
        <authorList>
            <person name="Kono N."/>
            <person name="Nakamura H."/>
            <person name="Ohtoshi R."/>
            <person name="Tomita M."/>
            <person name="Numata K."/>
            <person name="Arakawa K."/>
        </authorList>
    </citation>
    <scope>NUCLEOTIDE SEQUENCE [LARGE SCALE GENOMIC DNA]</scope>
</reference>
<protein>
    <recommendedName>
        <fullName evidence="1">Reverse transcriptase domain-containing protein</fullName>
    </recommendedName>
</protein>
<dbReference type="STRING" id="151549.A0A4C1TT91"/>
<dbReference type="EMBL" id="BGZK01000085">
    <property type="protein sequence ID" value="GBP17217.1"/>
    <property type="molecule type" value="Genomic_DNA"/>
</dbReference>
<feature type="domain" description="Reverse transcriptase" evidence="1">
    <location>
        <begin position="203"/>
        <end position="270"/>
    </location>
</feature>
<dbReference type="InterPro" id="IPR043502">
    <property type="entry name" value="DNA/RNA_pol_sf"/>
</dbReference>
<name>A0A4C1TT91_EUMVA</name>
<dbReference type="Pfam" id="PF00078">
    <property type="entry name" value="RVT_1"/>
    <property type="match status" value="1"/>
</dbReference>
<dbReference type="Gene3D" id="3.30.70.270">
    <property type="match status" value="1"/>
</dbReference>
<dbReference type="InterPro" id="IPR050951">
    <property type="entry name" value="Retrovirus_Pol_polyprotein"/>
</dbReference>
<organism evidence="2 3">
    <name type="scientific">Eumeta variegata</name>
    <name type="common">Bagworm moth</name>
    <name type="synonym">Eumeta japonica</name>
    <dbReference type="NCBI Taxonomy" id="151549"/>
    <lineage>
        <taxon>Eukaryota</taxon>
        <taxon>Metazoa</taxon>
        <taxon>Ecdysozoa</taxon>
        <taxon>Arthropoda</taxon>
        <taxon>Hexapoda</taxon>
        <taxon>Insecta</taxon>
        <taxon>Pterygota</taxon>
        <taxon>Neoptera</taxon>
        <taxon>Endopterygota</taxon>
        <taxon>Lepidoptera</taxon>
        <taxon>Glossata</taxon>
        <taxon>Ditrysia</taxon>
        <taxon>Tineoidea</taxon>
        <taxon>Psychidae</taxon>
        <taxon>Oiketicinae</taxon>
        <taxon>Eumeta</taxon>
    </lineage>
</organism>
<gene>
    <name evidence="2" type="ORF">EVAR_17333_1</name>
</gene>
<dbReference type="PANTHER" id="PTHR37984:SF5">
    <property type="entry name" value="PROTEIN NYNRIN-LIKE"/>
    <property type="match status" value="1"/>
</dbReference>
<dbReference type="InterPro" id="IPR000477">
    <property type="entry name" value="RT_dom"/>
</dbReference>
<evidence type="ECO:0000259" key="1">
    <source>
        <dbReference type="Pfam" id="PF00078"/>
    </source>
</evidence>
<comment type="caution">
    <text evidence="2">The sequence shown here is derived from an EMBL/GenBank/DDBJ whole genome shotgun (WGS) entry which is preliminary data.</text>
</comment>
<proteinExistence type="predicted"/>
<evidence type="ECO:0000313" key="2">
    <source>
        <dbReference type="EMBL" id="GBP17217.1"/>
    </source>
</evidence>
<dbReference type="Gene3D" id="3.10.10.10">
    <property type="entry name" value="HIV Type 1 Reverse Transcriptase, subunit A, domain 1"/>
    <property type="match status" value="1"/>
</dbReference>
<dbReference type="SUPFAM" id="SSF56672">
    <property type="entry name" value="DNA/RNA polymerases"/>
    <property type="match status" value="1"/>
</dbReference>
<evidence type="ECO:0000313" key="3">
    <source>
        <dbReference type="Proteomes" id="UP000299102"/>
    </source>
</evidence>
<sequence length="431" mass="50662">MDIFVIDNENFHYDFLIGLDCIKNFKLIQNEDLAIIQCNPKEEKKLLNEEDMQTRDLNSNTSNLTDVKTPNVLDDRRNKDVSSYSDVSKQDINRCEVNFNEHINLDEFEIVVDHLDLHQQAEIDTLLRKYKSVFAKDKYDVGTVRDYEAHIDLMVDKYCAKRPYRCTVNDRKEIEDQVSQLLKMKLIEESYSPFAAPVTLAYKKEDDKKTRLCIDFRELNKIVVPQSQPFPLIEDLMIKTVDCKYFSTLDINSAFWSIPLKVQDRLLEAILSEGFRLKFSKCNFANNYAKYLGHIIENNSVRPLKDYLTAVKNFPIPETRKNIRQFLDHKPLENLNIKARTDEELGDLMHYLSQYNFKVKYNAGQSNQEADCLSRNPVLEPDENTDDFLRVVNLINLKDIKDDQRTNVDLQNSRSKFILENEIYYKTNKKK</sequence>
<dbReference type="Proteomes" id="UP000299102">
    <property type="component" value="Unassembled WGS sequence"/>
</dbReference>